<dbReference type="AlphaFoldDB" id="A0A8J7WB02"/>
<gene>
    <name evidence="2" type="ORF">RJ53_07925</name>
</gene>
<dbReference type="GO" id="GO:0016853">
    <property type="term" value="F:isomerase activity"/>
    <property type="evidence" value="ECO:0007669"/>
    <property type="project" value="UniProtKB-KW"/>
</dbReference>
<sequence length="257" mass="28685">MKNGIYFSSSSKVWDDPEWVFGIEEAGYDGWEISADGQYRLEDPEKRRKIIDIIESTGLGITVHAPYGDLNLASFNYPIWRESIRQTCLCIENAADITNRVTIHPGYLSPIAKLDPGRAWGLQKDALLEIGAVAEEHGLLACLENMISIKEFLCRDPLELFGMVEGITGIGMTFDIGHANTTGTVQEFLKYLGDADHLHLHDNHGSSDEHLALKRGTINWEKVSAAVRDSYRGIIVIEGRDLDEARESLAVIRGWTL</sequence>
<keyword evidence="2" id="KW-0413">Isomerase</keyword>
<dbReference type="Proteomes" id="UP000730161">
    <property type="component" value="Unassembled WGS sequence"/>
</dbReference>
<dbReference type="PANTHER" id="PTHR12110:SF21">
    <property type="entry name" value="XYLOSE ISOMERASE-LIKE TIM BARREL DOMAIN-CONTAINING PROTEIN"/>
    <property type="match status" value="1"/>
</dbReference>
<comment type="caution">
    <text evidence="2">The sequence shown here is derived from an EMBL/GenBank/DDBJ whole genome shotgun (WGS) entry which is preliminary data.</text>
</comment>
<dbReference type="InterPro" id="IPR036237">
    <property type="entry name" value="Xyl_isomerase-like_sf"/>
</dbReference>
<name>A0A8J7WB02_9EURY</name>
<organism evidence="2 3">
    <name type="scientific">Methanocalculus chunghsingensis</name>
    <dbReference type="NCBI Taxonomy" id="156457"/>
    <lineage>
        <taxon>Archaea</taxon>
        <taxon>Methanobacteriati</taxon>
        <taxon>Methanobacteriota</taxon>
        <taxon>Stenosarchaea group</taxon>
        <taxon>Methanomicrobia</taxon>
        <taxon>Methanomicrobiales</taxon>
        <taxon>Methanocalculaceae</taxon>
        <taxon>Methanocalculus</taxon>
    </lineage>
</organism>
<dbReference type="OrthoDB" id="372143at2157"/>
<reference evidence="2" key="1">
    <citation type="submission" date="2014-12" db="EMBL/GenBank/DDBJ databases">
        <authorList>
            <person name="Huang H.-H."/>
            <person name="Chen S.-C."/>
            <person name="Lai M.-C."/>
        </authorList>
    </citation>
    <scope>NUCLEOTIDE SEQUENCE</scope>
    <source>
        <strain evidence="2">K1F9705b</strain>
    </source>
</reference>
<feature type="domain" description="Xylose isomerase-like TIM barrel" evidence="1">
    <location>
        <begin position="24"/>
        <end position="253"/>
    </location>
</feature>
<evidence type="ECO:0000313" key="2">
    <source>
        <dbReference type="EMBL" id="MBR1369423.1"/>
    </source>
</evidence>
<dbReference type="PANTHER" id="PTHR12110">
    <property type="entry name" value="HYDROXYPYRUVATE ISOMERASE"/>
    <property type="match status" value="1"/>
</dbReference>
<evidence type="ECO:0000259" key="1">
    <source>
        <dbReference type="Pfam" id="PF01261"/>
    </source>
</evidence>
<dbReference type="InterPro" id="IPR013022">
    <property type="entry name" value="Xyl_isomerase-like_TIM-brl"/>
</dbReference>
<protein>
    <submittedName>
        <fullName evidence="2">Xylose isomerase</fullName>
    </submittedName>
</protein>
<accession>A0A8J7WB02</accession>
<evidence type="ECO:0000313" key="3">
    <source>
        <dbReference type="Proteomes" id="UP000730161"/>
    </source>
</evidence>
<dbReference type="RefSeq" id="WP_211531130.1">
    <property type="nucleotide sequence ID" value="NZ_JWHL01000012.1"/>
</dbReference>
<keyword evidence="3" id="KW-1185">Reference proteome</keyword>
<dbReference type="SUPFAM" id="SSF51658">
    <property type="entry name" value="Xylose isomerase-like"/>
    <property type="match status" value="1"/>
</dbReference>
<dbReference type="Pfam" id="PF01261">
    <property type="entry name" value="AP_endonuc_2"/>
    <property type="match status" value="1"/>
</dbReference>
<proteinExistence type="predicted"/>
<dbReference type="EMBL" id="JWHL01000012">
    <property type="protein sequence ID" value="MBR1369423.1"/>
    <property type="molecule type" value="Genomic_DNA"/>
</dbReference>
<dbReference type="Gene3D" id="3.20.20.150">
    <property type="entry name" value="Divalent-metal-dependent TIM barrel enzymes"/>
    <property type="match status" value="1"/>
</dbReference>
<dbReference type="InterPro" id="IPR050312">
    <property type="entry name" value="IolE/XylAMocC-like"/>
</dbReference>